<name>A0ACC0YJ35_9ROSI</name>
<reference evidence="2" key="1">
    <citation type="journal article" date="2023" name="G3 (Bethesda)">
        <title>Genome assembly and association tests identify interacting loci associated with vigor, precocity, and sex in interspecific pistachio rootstocks.</title>
        <authorList>
            <person name="Palmer W."/>
            <person name="Jacygrad E."/>
            <person name="Sagayaradj S."/>
            <person name="Cavanaugh K."/>
            <person name="Han R."/>
            <person name="Bertier L."/>
            <person name="Beede B."/>
            <person name="Kafkas S."/>
            <person name="Golino D."/>
            <person name="Preece J."/>
            <person name="Michelmore R."/>
        </authorList>
    </citation>
    <scope>NUCLEOTIDE SEQUENCE [LARGE SCALE GENOMIC DNA]</scope>
</reference>
<protein>
    <submittedName>
        <fullName evidence="1">Uncharacterized protein</fullName>
    </submittedName>
</protein>
<dbReference type="EMBL" id="CM047741">
    <property type="protein sequence ID" value="KAJ0038269.1"/>
    <property type="molecule type" value="Genomic_DNA"/>
</dbReference>
<gene>
    <name evidence="1" type="ORF">Pint_22584</name>
</gene>
<organism evidence="1 2">
    <name type="scientific">Pistacia integerrima</name>
    <dbReference type="NCBI Taxonomy" id="434235"/>
    <lineage>
        <taxon>Eukaryota</taxon>
        <taxon>Viridiplantae</taxon>
        <taxon>Streptophyta</taxon>
        <taxon>Embryophyta</taxon>
        <taxon>Tracheophyta</taxon>
        <taxon>Spermatophyta</taxon>
        <taxon>Magnoliopsida</taxon>
        <taxon>eudicotyledons</taxon>
        <taxon>Gunneridae</taxon>
        <taxon>Pentapetalae</taxon>
        <taxon>rosids</taxon>
        <taxon>malvids</taxon>
        <taxon>Sapindales</taxon>
        <taxon>Anacardiaceae</taxon>
        <taxon>Pistacia</taxon>
    </lineage>
</organism>
<dbReference type="Proteomes" id="UP001163603">
    <property type="component" value="Chromosome 6"/>
</dbReference>
<accession>A0ACC0YJ35</accession>
<evidence type="ECO:0000313" key="2">
    <source>
        <dbReference type="Proteomes" id="UP001163603"/>
    </source>
</evidence>
<comment type="caution">
    <text evidence="1">The sequence shown here is derived from an EMBL/GenBank/DDBJ whole genome shotgun (WGS) entry which is preliminary data.</text>
</comment>
<sequence length="149" mass="16043">MLEGVSLVAIQSLIVDIRQESESEREREERGDGAKRVRFRWQTVQERRTNVETTNWPRRPAPQEDSVVPRTRFILGKVQPSSGGPSGGSSTAIASPASVSGGNATGSMHETAQVKFANATDYAVPSLTFSYNAGGSQQSTSSFVINSNP</sequence>
<evidence type="ECO:0000313" key="1">
    <source>
        <dbReference type="EMBL" id="KAJ0038269.1"/>
    </source>
</evidence>
<keyword evidence="2" id="KW-1185">Reference proteome</keyword>
<proteinExistence type="predicted"/>